<proteinExistence type="predicted"/>
<dbReference type="Gene3D" id="3.30.40.10">
    <property type="entry name" value="Zinc/RING finger domain, C3HC4 (zinc finger)"/>
    <property type="match status" value="1"/>
</dbReference>
<dbReference type="InterPro" id="IPR013083">
    <property type="entry name" value="Znf_RING/FYVE/PHD"/>
</dbReference>
<comment type="caution">
    <text evidence="6">The sequence shown here is derived from an EMBL/GenBank/DDBJ whole genome shotgun (WGS) entry which is preliminary data.</text>
</comment>
<dbReference type="CDD" id="cd16649">
    <property type="entry name" value="mRING-HC-C3HC5_CGRF1-like"/>
    <property type="match status" value="1"/>
</dbReference>
<evidence type="ECO:0000313" key="6">
    <source>
        <dbReference type="EMBL" id="KAL3643154.1"/>
    </source>
</evidence>
<dbReference type="PROSITE" id="PS50089">
    <property type="entry name" value="ZF_RING_2"/>
    <property type="match status" value="1"/>
</dbReference>
<evidence type="ECO:0000256" key="4">
    <source>
        <dbReference type="PROSITE-ProRule" id="PRU00175"/>
    </source>
</evidence>
<dbReference type="EMBL" id="JAVIJP010000016">
    <property type="protein sequence ID" value="KAL3643154.1"/>
    <property type="molecule type" value="Genomic_DNA"/>
</dbReference>
<accession>A0ABD3DMN8</accession>
<keyword evidence="2 4" id="KW-0863">Zinc-finger</keyword>
<evidence type="ECO:0000256" key="2">
    <source>
        <dbReference type="ARBA" id="ARBA00022771"/>
    </source>
</evidence>
<evidence type="ECO:0000259" key="5">
    <source>
        <dbReference type="PROSITE" id="PS50089"/>
    </source>
</evidence>
<dbReference type="AlphaFoldDB" id="A0ABD3DMN8"/>
<evidence type="ECO:0000256" key="1">
    <source>
        <dbReference type="ARBA" id="ARBA00022723"/>
    </source>
</evidence>
<keyword evidence="3" id="KW-0862">Zinc</keyword>
<gene>
    <name evidence="6" type="ORF">CASFOL_013969</name>
</gene>
<organism evidence="6 7">
    <name type="scientific">Castilleja foliolosa</name>
    <dbReference type="NCBI Taxonomy" id="1961234"/>
    <lineage>
        <taxon>Eukaryota</taxon>
        <taxon>Viridiplantae</taxon>
        <taxon>Streptophyta</taxon>
        <taxon>Embryophyta</taxon>
        <taxon>Tracheophyta</taxon>
        <taxon>Spermatophyta</taxon>
        <taxon>Magnoliopsida</taxon>
        <taxon>eudicotyledons</taxon>
        <taxon>Gunneridae</taxon>
        <taxon>Pentapetalae</taxon>
        <taxon>asterids</taxon>
        <taxon>lamiids</taxon>
        <taxon>Lamiales</taxon>
        <taxon>Orobanchaceae</taxon>
        <taxon>Pedicularideae</taxon>
        <taxon>Castillejinae</taxon>
        <taxon>Castilleja</taxon>
    </lineage>
</organism>
<dbReference type="InterPro" id="IPR001841">
    <property type="entry name" value="Znf_RING"/>
</dbReference>
<protein>
    <recommendedName>
        <fullName evidence="5">RING-type domain-containing protein</fullName>
    </recommendedName>
</protein>
<evidence type="ECO:0000313" key="7">
    <source>
        <dbReference type="Proteomes" id="UP001632038"/>
    </source>
</evidence>
<dbReference type="Proteomes" id="UP001632038">
    <property type="component" value="Unassembled WGS sequence"/>
</dbReference>
<keyword evidence="7" id="KW-1185">Reference proteome</keyword>
<reference evidence="7" key="1">
    <citation type="journal article" date="2024" name="IScience">
        <title>Strigolactones Initiate the Formation of Haustorium-like Structures in Castilleja.</title>
        <authorList>
            <person name="Buerger M."/>
            <person name="Peterson D."/>
            <person name="Chory J."/>
        </authorList>
    </citation>
    <scope>NUCLEOTIDE SEQUENCE [LARGE SCALE GENOMIC DNA]</scope>
</reference>
<dbReference type="Pfam" id="PF13920">
    <property type="entry name" value="zf-C3HC4_3"/>
    <property type="match status" value="1"/>
</dbReference>
<feature type="domain" description="RING-type" evidence="5">
    <location>
        <begin position="268"/>
        <end position="303"/>
    </location>
</feature>
<name>A0ABD3DMN8_9LAMI</name>
<dbReference type="PANTHER" id="PTHR42647:SF12">
    <property type="entry name" value="BOI-RELATED E3 UBIQUITIN-PROTEIN LIGASE 2-RELATED"/>
    <property type="match status" value="1"/>
</dbReference>
<sequence length="317" mass="35204">MAVEARRLNHLPPQILTNRGMIMMNGIDGIGNVYGAPIGYGTETLLPMYGSAVKETFPVKTAAIKSDSGLSYAVPVSRKRSRDAINPMVSSLQNVAVPNHSASGSLTFLGEDFSFQFQQHQLEINRFIAQHTEKVRFEVEERRRRYSKRIAAAVENSVMKRLKAKDEEIEKIRKFNCALEERVKSLFMENQIWRDLAQTNEATANALRSNLEQVLAQVQDQHDAAAFADDAQSSCCSSNFDEKAFERHGDDDDSNDGCIGASNKDRMCRSCGKEESSVLLLPCRHLCLCTLCGSSLQTCPVCNSYQTATVHVNLSPS</sequence>
<dbReference type="GO" id="GO:0008270">
    <property type="term" value="F:zinc ion binding"/>
    <property type="evidence" value="ECO:0007669"/>
    <property type="project" value="UniProtKB-KW"/>
</dbReference>
<keyword evidence="1" id="KW-0479">Metal-binding</keyword>
<dbReference type="PANTHER" id="PTHR42647">
    <property type="entry name" value="SBP (S-RIBONUCLEASE BINDING PROTEIN) FAMILY PROTEIN"/>
    <property type="match status" value="1"/>
</dbReference>
<evidence type="ECO:0000256" key="3">
    <source>
        <dbReference type="ARBA" id="ARBA00022833"/>
    </source>
</evidence>